<evidence type="ECO:0000313" key="16">
    <source>
        <dbReference type="Proteomes" id="UP000694864"/>
    </source>
</evidence>
<keyword evidence="16" id="KW-1185">Reference proteome</keyword>
<dbReference type="GeneID" id="104738744"/>
<dbReference type="InterPro" id="IPR000719">
    <property type="entry name" value="Prot_kinase_dom"/>
</dbReference>
<keyword evidence="3" id="KW-0808">Transferase</keyword>
<evidence type="ECO:0000256" key="2">
    <source>
        <dbReference type="ARBA" id="ARBA00022527"/>
    </source>
</evidence>
<dbReference type="InterPro" id="IPR011009">
    <property type="entry name" value="Kinase-like_dom_sf"/>
</dbReference>
<evidence type="ECO:0000259" key="15">
    <source>
        <dbReference type="PROSITE" id="PS50011"/>
    </source>
</evidence>
<feature type="domain" description="Protein kinase" evidence="15">
    <location>
        <begin position="529"/>
        <end position="807"/>
    </location>
</feature>
<dbReference type="PANTHER" id="PTHR27003">
    <property type="entry name" value="OS07G0166700 PROTEIN"/>
    <property type="match status" value="1"/>
</dbReference>
<dbReference type="Gene3D" id="2.60.120.430">
    <property type="entry name" value="Galactose-binding lectin"/>
    <property type="match status" value="2"/>
</dbReference>
<dbReference type="Gene3D" id="1.10.510.10">
    <property type="entry name" value="Transferase(Phosphotransferase) domain 1"/>
    <property type="match status" value="1"/>
</dbReference>
<dbReference type="RefSeq" id="XP_010457250.1">
    <property type="nucleotide sequence ID" value="XM_010458948.2"/>
</dbReference>
<evidence type="ECO:0000256" key="6">
    <source>
        <dbReference type="ARBA" id="ARBA00022741"/>
    </source>
</evidence>
<dbReference type="PANTHER" id="PTHR27003:SF296">
    <property type="entry name" value="PROTEIN KINASE DOMAIN-CONTAINING PROTEIN"/>
    <property type="match status" value="1"/>
</dbReference>
<dbReference type="InterPro" id="IPR017441">
    <property type="entry name" value="Protein_kinase_ATP_BS"/>
</dbReference>
<dbReference type="PROSITE" id="PS00108">
    <property type="entry name" value="PROTEIN_KINASE_ST"/>
    <property type="match status" value="1"/>
</dbReference>
<dbReference type="InterPro" id="IPR045272">
    <property type="entry name" value="ANXUR1/2-like"/>
</dbReference>
<gene>
    <name evidence="17" type="primary">LOC104738744</name>
</gene>
<feature type="signal peptide" evidence="14">
    <location>
        <begin position="1"/>
        <end position="26"/>
    </location>
</feature>
<evidence type="ECO:0000256" key="8">
    <source>
        <dbReference type="ARBA" id="ARBA00022840"/>
    </source>
</evidence>
<dbReference type="CDD" id="cd14066">
    <property type="entry name" value="STKc_IRAK"/>
    <property type="match status" value="1"/>
</dbReference>
<evidence type="ECO:0000256" key="9">
    <source>
        <dbReference type="ARBA" id="ARBA00022989"/>
    </source>
</evidence>
<dbReference type="InterPro" id="IPR008271">
    <property type="entry name" value="Ser/Thr_kinase_AS"/>
</dbReference>
<evidence type="ECO:0000256" key="11">
    <source>
        <dbReference type="ARBA" id="ARBA00023180"/>
    </source>
</evidence>
<keyword evidence="6 12" id="KW-0547">Nucleotide-binding</keyword>
<dbReference type="SUPFAM" id="SSF56112">
    <property type="entry name" value="Protein kinase-like (PK-like)"/>
    <property type="match status" value="1"/>
</dbReference>
<dbReference type="PROSITE" id="PS50011">
    <property type="entry name" value="PROTEIN_KINASE_DOM"/>
    <property type="match status" value="1"/>
</dbReference>
<dbReference type="Proteomes" id="UP000694864">
    <property type="component" value="Chromosome 2"/>
</dbReference>
<evidence type="ECO:0000256" key="10">
    <source>
        <dbReference type="ARBA" id="ARBA00023136"/>
    </source>
</evidence>
<sequence length="846" mass="93406">MGGDFRNFSSHVSIIFLLIILFTVKSNSTYTPADNYLIDCGSSSETKLSDGRNFKYDQQSVAFLQTEEDIKTSVDSIPITSSNTTSSLPLYLTARIFSSKSTYSFYISRPGRHWIRLHFYPLIHPLHNLTDSVFSVTTDTTVLLHDFSTRDTSSVVFKEYLIYAAEKLSLYFKPHKGSTAFINAVEIVSVPDELVPDSASSVPQAPDFRGLSSFSLQTSHRLNIGGDLISPRIDPLSRTWISDKPYNTFPQGSRNVTVDPSTITYPDGGATALIAPHPVYATAEEMADAQISQPNFNLSWRMSVDSGHDYFIRLHFCDIVSKSLNDLVFNVFINKLSAISGLDLSSLTNALGTAYYADFVLNASAITNGSILIQVGPSTNLQTGKPNAILNGLEIMKLNNAAGSLDGLFGVDGKYKGPMGGMSSKKLAIAGIGFVMALTALLGVVVLLVRWQRRPKDWQKQNSFSSWLLPLHASHSSYISSKGGSTTSRRMSIFGSKKSKSNGFSSFFSNQGLGRYFPFTELQIATQNFDEKSVIGVGGFGKVYIGEIDGGTQVAIKRGSQGSEQGITEFQTEIQMLSKLRHRHLVSLIGFCDENKEMILVYEYMSNGPLRDHLYGSKENDPNPIPTLSWKQRLEICIGSARGLHYLHTGAAQGIIHRDVKTTNILLDENLVAKVSDFGLSKDAPMEQGHVSTAVKGSFGYLDPEYFRRQQLTDKSDVYSFGVVLFEVLCARPVINPQLPREQVNLAEYAMNLHRKGMLDKIIDPKIVGTISKGSLRKFVEAAEKCLAEYGVDRPGMGDVLWNLEYALQLQEASAQVDLSDDKTTMNIEMDYIPGEEMQTPSRPLP</sequence>
<proteinExistence type="predicted"/>
<dbReference type="Pfam" id="PF12819">
    <property type="entry name" value="Malectin_like"/>
    <property type="match status" value="1"/>
</dbReference>
<dbReference type="Pfam" id="PF07714">
    <property type="entry name" value="PK_Tyr_Ser-Thr"/>
    <property type="match status" value="1"/>
</dbReference>
<keyword evidence="5 14" id="KW-0732">Signal</keyword>
<evidence type="ECO:0000313" key="17">
    <source>
        <dbReference type="RefSeq" id="XP_010457250.1"/>
    </source>
</evidence>
<name>A0ABM0VJN8_CAMSA</name>
<dbReference type="Gene3D" id="3.30.200.20">
    <property type="entry name" value="Phosphorylase Kinase, domain 1"/>
    <property type="match status" value="1"/>
</dbReference>
<evidence type="ECO:0000256" key="13">
    <source>
        <dbReference type="SAM" id="Phobius"/>
    </source>
</evidence>
<keyword evidence="7" id="KW-0418">Kinase</keyword>
<reference evidence="16" key="1">
    <citation type="journal article" date="2014" name="Nat. Commun.">
        <title>The emerging biofuel crop Camelina sativa retains a highly undifferentiated hexaploid genome structure.</title>
        <authorList>
            <person name="Kagale S."/>
            <person name="Koh C."/>
            <person name="Nixon J."/>
            <person name="Bollina V."/>
            <person name="Clarke W.E."/>
            <person name="Tuteja R."/>
            <person name="Spillane C."/>
            <person name="Robinson S.J."/>
            <person name="Links M.G."/>
            <person name="Clarke C."/>
            <person name="Higgins E.E."/>
            <person name="Huebert T."/>
            <person name="Sharpe A.G."/>
            <person name="Parkin I.A."/>
        </authorList>
    </citation>
    <scope>NUCLEOTIDE SEQUENCE [LARGE SCALE GENOMIC DNA]</scope>
    <source>
        <strain evidence="16">cv. DH55</strain>
    </source>
</reference>
<keyword evidence="4 13" id="KW-0812">Transmembrane</keyword>
<dbReference type="InterPro" id="IPR001245">
    <property type="entry name" value="Ser-Thr/Tyr_kinase_cat_dom"/>
</dbReference>
<evidence type="ECO:0000256" key="5">
    <source>
        <dbReference type="ARBA" id="ARBA00022729"/>
    </source>
</evidence>
<dbReference type="InterPro" id="IPR024788">
    <property type="entry name" value="Malectin-like_Carb-bd_dom"/>
</dbReference>
<evidence type="ECO:0000256" key="12">
    <source>
        <dbReference type="PROSITE-ProRule" id="PRU10141"/>
    </source>
</evidence>
<evidence type="ECO:0000256" key="3">
    <source>
        <dbReference type="ARBA" id="ARBA00022679"/>
    </source>
</evidence>
<keyword evidence="11" id="KW-0325">Glycoprotein</keyword>
<feature type="binding site" evidence="12">
    <location>
        <position position="557"/>
    </location>
    <ligand>
        <name>ATP</name>
        <dbReference type="ChEBI" id="CHEBI:30616"/>
    </ligand>
</feature>
<keyword evidence="8 12" id="KW-0067">ATP-binding</keyword>
<evidence type="ECO:0000256" key="4">
    <source>
        <dbReference type="ARBA" id="ARBA00022692"/>
    </source>
</evidence>
<dbReference type="PROSITE" id="PS00107">
    <property type="entry name" value="PROTEIN_KINASE_ATP"/>
    <property type="match status" value="1"/>
</dbReference>
<feature type="chain" id="PRO_5046136010" evidence="14">
    <location>
        <begin position="27"/>
        <end position="846"/>
    </location>
</feature>
<keyword evidence="2" id="KW-0723">Serine/threonine-protein kinase</keyword>
<protein>
    <submittedName>
        <fullName evidence="17">Probable receptor-like protein kinase At5g61350</fullName>
    </submittedName>
</protein>
<keyword evidence="10 13" id="KW-0472">Membrane</keyword>
<evidence type="ECO:0000256" key="1">
    <source>
        <dbReference type="ARBA" id="ARBA00004479"/>
    </source>
</evidence>
<evidence type="ECO:0000256" key="7">
    <source>
        <dbReference type="ARBA" id="ARBA00022777"/>
    </source>
</evidence>
<comment type="subcellular location">
    <subcellularLocation>
        <location evidence="1">Membrane</location>
        <topology evidence="1">Single-pass type I membrane protein</topology>
    </subcellularLocation>
</comment>
<evidence type="ECO:0000256" key="14">
    <source>
        <dbReference type="SAM" id="SignalP"/>
    </source>
</evidence>
<dbReference type="SMART" id="SM00220">
    <property type="entry name" value="S_TKc"/>
    <property type="match status" value="1"/>
</dbReference>
<keyword evidence="9 13" id="KW-1133">Transmembrane helix</keyword>
<accession>A0ABM0VJN8</accession>
<organism evidence="16 17">
    <name type="scientific">Camelina sativa</name>
    <name type="common">False flax</name>
    <name type="synonym">Myagrum sativum</name>
    <dbReference type="NCBI Taxonomy" id="90675"/>
    <lineage>
        <taxon>Eukaryota</taxon>
        <taxon>Viridiplantae</taxon>
        <taxon>Streptophyta</taxon>
        <taxon>Embryophyta</taxon>
        <taxon>Tracheophyta</taxon>
        <taxon>Spermatophyta</taxon>
        <taxon>Magnoliopsida</taxon>
        <taxon>eudicotyledons</taxon>
        <taxon>Gunneridae</taxon>
        <taxon>Pentapetalae</taxon>
        <taxon>rosids</taxon>
        <taxon>malvids</taxon>
        <taxon>Brassicales</taxon>
        <taxon>Brassicaceae</taxon>
        <taxon>Camelineae</taxon>
        <taxon>Camelina</taxon>
    </lineage>
</organism>
<reference evidence="17" key="2">
    <citation type="submission" date="2025-08" db="UniProtKB">
        <authorList>
            <consortium name="RefSeq"/>
        </authorList>
    </citation>
    <scope>IDENTIFICATION</scope>
    <source>
        <tissue evidence="17">Leaf</tissue>
    </source>
</reference>
<feature type="transmembrane region" description="Helical" evidence="13">
    <location>
        <begin position="427"/>
        <end position="449"/>
    </location>
</feature>